<evidence type="ECO:0000256" key="5">
    <source>
        <dbReference type="ARBA" id="ARBA00022519"/>
    </source>
</evidence>
<evidence type="ECO:0000256" key="10">
    <source>
        <dbReference type="ARBA" id="ARBA00030775"/>
    </source>
</evidence>
<feature type="transmembrane region" description="Helical" evidence="11">
    <location>
        <begin position="40"/>
        <end position="63"/>
    </location>
</feature>
<dbReference type="SUPFAM" id="SSF54523">
    <property type="entry name" value="Pili subunits"/>
    <property type="match status" value="1"/>
</dbReference>
<evidence type="ECO:0000256" key="4">
    <source>
        <dbReference type="ARBA" id="ARBA00022481"/>
    </source>
</evidence>
<dbReference type="InterPro" id="IPR045584">
    <property type="entry name" value="Pilin-like"/>
</dbReference>
<evidence type="ECO:0000256" key="3">
    <source>
        <dbReference type="ARBA" id="ARBA00022475"/>
    </source>
</evidence>
<evidence type="ECO:0000256" key="8">
    <source>
        <dbReference type="ARBA" id="ARBA00023136"/>
    </source>
</evidence>
<comment type="subcellular location">
    <subcellularLocation>
        <location evidence="1">Cell inner membrane</location>
        <topology evidence="1">Single-pass membrane protein</topology>
    </subcellularLocation>
</comment>
<name>A0ABQ1KS92_9GAMM</name>
<evidence type="ECO:0000256" key="6">
    <source>
        <dbReference type="ARBA" id="ARBA00022692"/>
    </source>
</evidence>
<evidence type="ECO:0000313" key="13">
    <source>
        <dbReference type="EMBL" id="GGC03724.1"/>
    </source>
</evidence>
<dbReference type="InterPro" id="IPR012902">
    <property type="entry name" value="N_methyl_site"/>
</dbReference>
<evidence type="ECO:0000256" key="2">
    <source>
        <dbReference type="ARBA" id="ARBA00021549"/>
    </source>
</evidence>
<dbReference type="EMBL" id="BMIJ01000007">
    <property type="protein sequence ID" value="GGC03724.1"/>
    <property type="molecule type" value="Genomic_DNA"/>
</dbReference>
<keyword evidence="7 11" id="KW-1133">Transmembrane helix</keyword>
<keyword evidence="4" id="KW-0488">Methylation</keyword>
<dbReference type="Pfam" id="PF12019">
    <property type="entry name" value="GspH"/>
    <property type="match status" value="1"/>
</dbReference>
<sequence length="212" mass="23107">MLDQPNPNILAKGFDLVMALFPRKDARVYFEDLYARETGFTLIELLVTLAVVVILATVAAPAFRDFFENRRLTNAAQTLYADLQLARAESIKRNQTIFVKFDDSPSTDWCYGLEEASTASSCDCADTSNSYCTVDGVRRVTDVDDFPGVTMSASSVAGSTVTFDPKRGTLSPAGSIFFTNDSGNQMRITMSLLGRLRVCVPSGSSVPGYESC</sequence>
<evidence type="ECO:0000256" key="11">
    <source>
        <dbReference type="SAM" id="Phobius"/>
    </source>
</evidence>
<keyword evidence="8 11" id="KW-0472">Membrane</keyword>
<protein>
    <recommendedName>
        <fullName evidence="2">Type II secretion system protein H</fullName>
    </recommendedName>
    <alternativeName>
        <fullName evidence="10">General secretion pathway protein H</fullName>
    </alternativeName>
</protein>
<evidence type="ECO:0000313" key="14">
    <source>
        <dbReference type="Proteomes" id="UP000629025"/>
    </source>
</evidence>
<dbReference type="PROSITE" id="PS00409">
    <property type="entry name" value="PROKAR_NTER_METHYL"/>
    <property type="match status" value="1"/>
</dbReference>
<evidence type="ECO:0000256" key="9">
    <source>
        <dbReference type="ARBA" id="ARBA00025772"/>
    </source>
</evidence>
<accession>A0ABQ1KS92</accession>
<dbReference type="Pfam" id="PF07963">
    <property type="entry name" value="N_methyl"/>
    <property type="match status" value="1"/>
</dbReference>
<evidence type="ECO:0000259" key="12">
    <source>
        <dbReference type="Pfam" id="PF12019"/>
    </source>
</evidence>
<comment type="caution">
    <text evidence="13">The sequence shown here is derived from an EMBL/GenBank/DDBJ whole genome shotgun (WGS) entry which is preliminary data.</text>
</comment>
<feature type="domain" description="General secretion pathway GspH" evidence="12">
    <location>
        <begin position="75"/>
        <end position="194"/>
    </location>
</feature>
<proteinExistence type="inferred from homology"/>
<keyword evidence="14" id="KW-1185">Reference proteome</keyword>
<keyword evidence="6 11" id="KW-0812">Transmembrane</keyword>
<dbReference type="Proteomes" id="UP000629025">
    <property type="component" value="Unassembled WGS sequence"/>
</dbReference>
<dbReference type="Gene3D" id="3.55.40.10">
    <property type="entry name" value="minor pseudopilin epsh domain"/>
    <property type="match status" value="1"/>
</dbReference>
<keyword evidence="3" id="KW-1003">Cell membrane</keyword>
<evidence type="ECO:0000256" key="7">
    <source>
        <dbReference type="ARBA" id="ARBA00022989"/>
    </source>
</evidence>
<reference evidence="14" key="1">
    <citation type="journal article" date="2019" name="Int. J. Syst. Evol. Microbiol.">
        <title>The Global Catalogue of Microorganisms (GCM) 10K type strain sequencing project: providing services to taxonomists for standard genome sequencing and annotation.</title>
        <authorList>
            <consortium name="The Broad Institute Genomics Platform"/>
            <consortium name="The Broad Institute Genome Sequencing Center for Infectious Disease"/>
            <person name="Wu L."/>
            <person name="Ma J."/>
        </authorList>
    </citation>
    <scope>NUCLEOTIDE SEQUENCE [LARGE SCALE GENOMIC DNA]</scope>
    <source>
        <strain evidence="14">CGMCC 1.15341</strain>
    </source>
</reference>
<evidence type="ECO:0000256" key="1">
    <source>
        <dbReference type="ARBA" id="ARBA00004377"/>
    </source>
</evidence>
<keyword evidence="5" id="KW-0997">Cell inner membrane</keyword>
<comment type="similarity">
    <text evidence="9">Belongs to the GSP H family.</text>
</comment>
<dbReference type="NCBIfam" id="TIGR02532">
    <property type="entry name" value="IV_pilin_GFxxxE"/>
    <property type="match status" value="1"/>
</dbReference>
<dbReference type="InterPro" id="IPR022346">
    <property type="entry name" value="T2SS_GspH"/>
</dbReference>
<gene>
    <name evidence="13" type="ORF">GCM10011352_32430</name>
</gene>
<organism evidence="13 14">
    <name type="scientific">Marinobacterium zhoushanense</name>
    <dbReference type="NCBI Taxonomy" id="1679163"/>
    <lineage>
        <taxon>Bacteria</taxon>
        <taxon>Pseudomonadati</taxon>
        <taxon>Pseudomonadota</taxon>
        <taxon>Gammaproteobacteria</taxon>
        <taxon>Oceanospirillales</taxon>
        <taxon>Oceanospirillaceae</taxon>
        <taxon>Marinobacterium</taxon>
    </lineage>
</organism>